<reference evidence="7 8" key="1">
    <citation type="submission" date="2024-03" db="EMBL/GenBank/DDBJ databases">
        <title>The genome assembly and annotation of the cricket Gryllus longicercus Weissman &amp; Gray.</title>
        <authorList>
            <person name="Szrajer S."/>
            <person name="Gray D."/>
            <person name="Ylla G."/>
        </authorList>
    </citation>
    <scope>NUCLEOTIDE SEQUENCE [LARGE SCALE GENOMIC DNA]</scope>
    <source>
        <strain evidence="7">DAG 2021-001</strain>
        <tissue evidence="7">Whole body minus gut</tissue>
    </source>
</reference>
<accession>A0AAN9Z8Z8</accession>
<keyword evidence="5" id="KW-0813">Transport</keyword>
<keyword evidence="8" id="KW-1185">Reference proteome</keyword>
<proteinExistence type="inferred from homology"/>
<dbReference type="GO" id="GO:0005375">
    <property type="term" value="F:copper ion transmembrane transporter activity"/>
    <property type="evidence" value="ECO:0007669"/>
    <property type="project" value="UniProtKB-UniRule"/>
</dbReference>
<sequence length="223" mass="24660">MHVSFWFDTVYQNFLFKGFNITSTGGLIGTCLGLASLASILEVIKVYRASIQLKHTQKHENENENSNVNTSQSPEESVARTTNVRRISINNKLKYLSVNTSWYTIQDTIGYIVMLAVMTFNGYFTIAVILGSAFGYLVFGPWLMEIKLKASTVCSKQQKCSTCIAKMERSHLLSSSSGHIYDGSTNDTNSSSLMEVAEGLASVMQSSSEERVAVEVHSQEHGT</sequence>
<evidence type="ECO:0000256" key="4">
    <source>
        <dbReference type="ARBA" id="ARBA00023136"/>
    </source>
</evidence>
<feature type="region of interest" description="Disordered" evidence="6">
    <location>
        <begin position="57"/>
        <end position="77"/>
    </location>
</feature>
<feature type="transmembrane region" description="Helical" evidence="5">
    <location>
        <begin position="20"/>
        <end position="44"/>
    </location>
</feature>
<organism evidence="7 8">
    <name type="scientific">Gryllus longicercus</name>
    <dbReference type="NCBI Taxonomy" id="2509291"/>
    <lineage>
        <taxon>Eukaryota</taxon>
        <taxon>Metazoa</taxon>
        <taxon>Ecdysozoa</taxon>
        <taxon>Arthropoda</taxon>
        <taxon>Hexapoda</taxon>
        <taxon>Insecta</taxon>
        <taxon>Pterygota</taxon>
        <taxon>Neoptera</taxon>
        <taxon>Polyneoptera</taxon>
        <taxon>Orthoptera</taxon>
        <taxon>Ensifera</taxon>
        <taxon>Gryllidea</taxon>
        <taxon>Grylloidea</taxon>
        <taxon>Gryllidae</taxon>
        <taxon>Gryllinae</taxon>
        <taxon>Gryllus</taxon>
    </lineage>
</organism>
<keyword evidence="3 5" id="KW-1133">Transmembrane helix</keyword>
<protein>
    <recommendedName>
        <fullName evidence="5">Copper transport protein</fullName>
    </recommendedName>
</protein>
<evidence type="ECO:0000313" key="7">
    <source>
        <dbReference type="EMBL" id="KAK7872803.1"/>
    </source>
</evidence>
<evidence type="ECO:0000256" key="1">
    <source>
        <dbReference type="ARBA" id="ARBA00004141"/>
    </source>
</evidence>
<keyword evidence="5" id="KW-0406">Ion transport</keyword>
<feature type="transmembrane region" description="Helical" evidence="5">
    <location>
        <begin position="123"/>
        <end position="143"/>
    </location>
</feature>
<dbReference type="PANTHER" id="PTHR12483:SF27">
    <property type="entry name" value="COPPER TRANSPORT PROTEIN CTR1"/>
    <property type="match status" value="1"/>
</dbReference>
<keyword evidence="2 5" id="KW-0812">Transmembrane</keyword>
<evidence type="ECO:0000313" key="8">
    <source>
        <dbReference type="Proteomes" id="UP001378592"/>
    </source>
</evidence>
<comment type="similarity">
    <text evidence="5">Belongs to the copper transporter (Ctr) (TC 1.A.56) family. SLC31A subfamily.</text>
</comment>
<evidence type="ECO:0000256" key="2">
    <source>
        <dbReference type="ARBA" id="ARBA00022692"/>
    </source>
</evidence>
<keyword evidence="5" id="KW-0187">Copper transport</keyword>
<comment type="caution">
    <text evidence="7">The sequence shown here is derived from an EMBL/GenBank/DDBJ whole genome shotgun (WGS) entry which is preliminary data.</text>
</comment>
<evidence type="ECO:0000256" key="6">
    <source>
        <dbReference type="SAM" id="MobiDB-lite"/>
    </source>
</evidence>
<dbReference type="EMBL" id="JAZDUA010000020">
    <property type="protein sequence ID" value="KAK7872803.1"/>
    <property type="molecule type" value="Genomic_DNA"/>
</dbReference>
<evidence type="ECO:0000256" key="3">
    <source>
        <dbReference type="ARBA" id="ARBA00022989"/>
    </source>
</evidence>
<dbReference type="Pfam" id="PF04145">
    <property type="entry name" value="Ctr"/>
    <property type="match status" value="1"/>
</dbReference>
<feature type="transmembrane region" description="Helical" evidence="5">
    <location>
        <begin position="95"/>
        <end position="117"/>
    </location>
</feature>
<name>A0AAN9Z8Z8_9ORTH</name>
<dbReference type="PANTHER" id="PTHR12483">
    <property type="entry name" value="SOLUTE CARRIER FAMILY 31 COPPER TRANSPORTERS"/>
    <property type="match status" value="1"/>
</dbReference>
<dbReference type="Proteomes" id="UP001378592">
    <property type="component" value="Unassembled WGS sequence"/>
</dbReference>
<dbReference type="AlphaFoldDB" id="A0AAN9Z8Z8"/>
<evidence type="ECO:0000256" key="5">
    <source>
        <dbReference type="RuleBase" id="RU367022"/>
    </source>
</evidence>
<comment type="subcellular location">
    <subcellularLocation>
        <location evidence="1 5">Membrane</location>
        <topology evidence="1 5">Multi-pass membrane protein</topology>
    </subcellularLocation>
</comment>
<keyword evidence="4 5" id="KW-0472">Membrane</keyword>
<dbReference type="InterPro" id="IPR007274">
    <property type="entry name" value="Cop_transporter"/>
</dbReference>
<gene>
    <name evidence="7" type="ORF">R5R35_011924</name>
</gene>
<dbReference type="GO" id="GO:0005886">
    <property type="term" value="C:plasma membrane"/>
    <property type="evidence" value="ECO:0007669"/>
    <property type="project" value="TreeGrafter"/>
</dbReference>
<keyword evidence="5" id="KW-0186">Copper</keyword>